<dbReference type="SUPFAM" id="SSF75304">
    <property type="entry name" value="Amidase signature (AS) enzymes"/>
    <property type="match status" value="1"/>
</dbReference>
<dbReference type="InterPro" id="IPR023631">
    <property type="entry name" value="Amidase_dom"/>
</dbReference>
<evidence type="ECO:0000313" key="4">
    <source>
        <dbReference type="Proteomes" id="UP000263232"/>
    </source>
</evidence>
<evidence type="ECO:0000313" key="3">
    <source>
        <dbReference type="EMBL" id="AXY26069.1"/>
    </source>
</evidence>
<accession>A0A347WLW2</accession>
<evidence type="ECO:0000256" key="1">
    <source>
        <dbReference type="ARBA" id="ARBA00009199"/>
    </source>
</evidence>
<dbReference type="RefSeq" id="WP_118990966.1">
    <property type="nucleotide sequence ID" value="NZ_CP023434.1"/>
</dbReference>
<evidence type="ECO:0000259" key="2">
    <source>
        <dbReference type="Pfam" id="PF01425"/>
    </source>
</evidence>
<keyword evidence="4" id="KW-1185">Reference proteome</keyword>
<reference evidence="3 4" key="1">
    <citation type="submission" date="2017-09" db="EMBL/GenBank/DDBJ databases">
        <title>Complete genome sequence of Oxytococcus suis strain ZY16052.</title>
        <authorList>
            <person name="Li F."/>
        </authorList>
    </citation>
    <scope>NUCLEOTIDE SEQUENCE [LARGE SCALE GENOMIC DNA]</scope>
    <source>
        <strain evidence="3 4">ZY16052</strain>
    </source>
</reference>
<dbReference type="OrthoDB" id="9811471at2"/>
<comment type="similarity">
    <text evidence="1">Belongs to the amidase family.</text>
</comment>
<dbReference type="GO" id="GO:0003824">
    <property type="term" value="F:catalytic activity"/>
    <property type="evidence" value="ECO:0007669"/>
    <property type="project" value="InterPro"/>
</dbReference>
<proteinExistence type="inferred from homology"/>
<sequence>MLFKHDATHYGVAIKDGSYSVKLVTEYAFENIHRLNPQLNAVNYIYQDQALARAKRLDKHLATLSSAERRKLSPFFGVPILLKDLGQLWKGSVSSQSSKLFLGKKSTTTDDFIRIASEAGMIFVGRSNTSEFGLKTVSDSLYFGSVRNPHNLAYNPGGSSGGAAASTKSGMVPLAAASDAGGSIRVPASDCGLIGLKPSHGRIAASPQVLRRINGLSGNFFIARSVRDIFNGIQVFQAMPNPSRNTLPIIQEDELKAIDRPLKIAYTTDHPRGQGNSSDAIQAIEMTVQALRNLGHEVEAIALPVDYNELMDYYYMILTVEIGKNILRIKESGQQIQAEDIDPLAWLCYQTGPHIPAFAYSDFVLYQDELIAQMDRFYEQYDVLLTPTTSAVAQRNDALAYSQSLVDRINRASSLPPQTLWELAHEAFDHVYQRTSYCPLMNITGQPAISLPLYENADGLPLGSQFAAKRGQELLLIQLAKQLERHGYLKANCIEL</sequence>
<dbReference type="Proteomes" id="UP000263232">
    <property type="component" value="Chromosome"/>
</dbReference>
<dbReference type="InterPro" id="IPR000120">
    <property type="entry name" value="Amidase"/>
</dbReference>
<dbReference type="InterPro" id="IPR036928">
    <property type="entry name" value="AS_sf"/>
</dbReference>
<dbReference type="PANTHER" id="PTHR11895:SF7">
    <property type="entry name" value="GLUTAMYL-TRNA(GLN) AMIDOTRANSFERASE SUBUNIT A, MITOCHONDRIAL"/>
    <property type="match status" value="1"/>
</dbReference>
<dbReference type="Gene3D" id="3.90.1300.10">
    <property type="entry name" value="Amidase signature (AS) domain"/>
    <property type="match status" value="1"/>
</dbReference>
<protein>
    <recommendedName>
        <fullName evidence="2">Amidase domain-containing protein</fullName>
    </recommendedName>
</protein>
<dbReference type="KEGG" id="abae:CL176_08690"/>
<organism evidence="3 4">
    <name type="scientific">Suicoccus acidiformans</name>
    <dbReference type="NCBI Taxonomy" id="2036206"/>
    <lineage>
        <taxon>Bacteria</taxon>
        <taxon>Bacillati</taxon>
        <taxon>Bacillota</taxon>
        <taxon>Bacilli</taxon>
        <taxon>Lactobacillales</taxon>
        <taxon>Aerococcaceae</taxon>
        <taxon>Suicoccus</taxon>
    </lineage>
</organism>
<gene>
    <name evidence="3" type="ORF">CL176_08690</name>
</gene>
<dbReference type="Pfam" id="PF01425">
    <property type="entry name" value="Amidase"/>
    <property type="match status" value="1"/>
</dbReference>
<dbReference type="EMBL" id="CP023434">
    <property type="protein sequence ID" value="AXY26069.1"/>
    <property type="molecule type" value="Genomic_DNA"/>
</dbReference>
<dbReference type="PANTHER" id="PTHR11895">
    <property type="entry name" value="TRANSAMIDASE"/>
    <property type="match status" value="1"/>
</dbReference>
<feature type="domain" description="Amidase" evidence="2">
    <location>
        <begin position="24"/>
        <end position="476"/>
    </location>
</feature>
<dbReference type="AlphaFoldDB" id="A0A347WLW2"/>
<name>A0A347WLW2_9LACT</name>